<evidence type="ECO:0000256" key="5">
    <source>
        <dbReference type="ARBA" id="ARBA00023163"/>
    </source>
</evidence>
<evidence type="ECO:0000256" key="6">
    <source>
        <dbReference type="ARBA" id="ARBA00023242"/>
    </source>
</evidence>
<dbReference type="InterPro" id="IPR010997">
    <property type="entry name" value="HRDC-like_sf"/>
</dbReference>
<dbReference type="RefSeq" id="XP_016589712.1">
    <property type="nucleotide sequence ID" value="XM_016728693.1"/>
</dbReference>
<dbReference type="InterPro" id="IPR005574">
    <property type="entry name" value="Rpb4/RPC9"/>
</dbReference>
<proteinExistence type="inferred from homology"/>
<keyword evidence="5" id="KW-0804">Transcription</keyword>
<dbReference type="PANTHER" id="PTHR15561:SF0">
    <property type="entry name" value="DNA-DIRECTED RNA POLYMERASE III SUBUNIT RPC9"/>
    <property type="match status" value="1"/>
</dbReference>
<dbReference type="SUPFAM" id="SSF47819">
    <property type="entry name" value="HRDC-like"/>
    <property type="match status" value="1"/>
</dbReference>
<keyword evidence="4" id="KW-0240">DNA-directed RNA polymerase</keyword>
<dbReference type="InterPro" id="IPR006590">
    <property type="entry name" value="RNA_pol_Rpb4/RPC9_core"/>
</dbReference>
<dbReference type="Pfam" id="PF03874">
    <property type="entry name" value="RNA_pol_Rpb4"/>
    <property type="match status" value="1"/>
</dbReference>
<dbReference type="EMBL" id="AXCR01000005">
    <property type="protein sequence ID" value="KJR87036.1"/>
    <property type="molecule type" value="Genomic_DNA"/>
</dbReference>
<gene>
    <name evidence="9" type="ORF">SPSK_01791</name>
</gene>
<feature type="compositionally biased region" description="Polar residues" evidence="7">
    <location>
        <begin position="349"/>
        <end position="360"/>
    </location>
</feature>
<dbReference type="GO" id="GO:0006384">
    <property type="term" value="P:transcription initiation at RNA polymerase III promoter"/>
    <property type="evidence" value="ECO:0007669"/>
    <property type="project" value="InterPro"/>
</dbReference>
<dbReference type="AlphaFoldDB" id="A0A0F2MFU9"/>
<dbReference type="KEGG" id="ssck:SPSK_01791"/>
<dbReference type="Gene3D" id="1.20.1250.40">
    <property type="match status" value="1"/>
</dbReference>
<reference evidence="9 10" key="1">
    <citation type="journal article" date="2014" name="BMC Genomics">
        <title>Comparative genomics of the major fungal agents of human and animal Sporotrichosis: Sporothrix schenckii and Sporothrix brasiliensis.</title>
        <authorList>
            <person name="Teixeira M.M."/>
            <person name="de Almeida L.G."/>
            <person name="Kubitschek-Barreira P."/>
            <person name="Alves F.L."/>
            <person name="Kioshima E.S."/>
            <person name="Abadio A.K."/>
            <person name="Fernandes L."/>
            <person name="Derengowski L.S."/>
            <person name="Ferreira K.S."/>
            <person name="Souza R.C."/>
            <person name="Ruiz J.C."/>
            <person name="de Andrade N.C."/>
            <person name="Paes H.C."/>
            <person name="Nicola A.M."/>
            <person name="Albuquerque P."/>
            <person name="Gerber A.L."/>
            <person name="Martins V.P."/>
            <person name="Peconick L.D."/>
            <person name="Neto A.V."/>
            <person name="Chaucanez C.B."/>
            <person name="Silva P.A."/>
            <person name="Cunha O.L."/>
            <person name="de Oliveira F.F."/>
            <person name="dos Santos T.C."/>
            <person name="Barros A.L."/>
            <person name="Soares M.A."/>
            <person name="de Oliveira L.M."/>
            <person name="Marini M.M."/>
            <person name="Villalobos-Duno H."/>
            <person name="Cunha M.M."/>
            <person name="de Hoog S."/>
            <person name="da Silveira J.F."/>
            <person name="Henrissat B."/>
            <person name="Nino-Vega G.A."/>
            <person name="Cisalpino P.S."/>
            <person name="Mora-Montes H.M."/>
            <person name="Almeida S.R."/>
            <person name="Stajich J.E."/>
            <person name="Lopes-Bezerra L.M."/>
            <person name="Vasconcelos A.T."/>
            <person name="Felipe M.S."/>
        </authorList>
    </citation>
    <scope>NUCLEOTIDE SEQUENCE [LARGE SCALE GENOMIC DNA]</scope>
    <source>
        <strain evidence="9 10">1099-18</strain>
    </source>
</reference>
<dbReference type="Proteomes" id="UP000033710">
    <property type="component" value="Unassembled WGS sequence"/>
</dbReference>
<reference evidence="9 10" key="2">
    <citation type="journal article" date="2015" name="Eukaryot. Cell">
        <title>Asexual propagation of a virulent clone complex in a human and feline outbreak of sporotrichosis.</title>
        <authorList>
            <person name="Teixeira Mde M."/>
            <person name="Rodrigues A.M."/>
            <person name="Tsui C.K."/>
            <person name="de Almeida L.G."/>
            <person name="Van Diepeningen A.D."/>
            <person name="van den Ende B.G."/>
            <person name="Fernandes G.F."/>
            <person name="Kano R."/>
            <person name="Hamelin R.C."/>
            <person name="Lopes-Bezerra L.M."/>
            <person name="Vasconcelos A.T."/>
            <person name="de Hoog S."/>
            <person name="de Camargo Z.P."/>
            <person name="Felipe M.S."/>
        </authorList>
    </citation>
    <scope>NUCLEOTIDE SEQUENCE [LARGE SCALE GENOMIC DNA]</scope>
    <source>
        <strain evidence="9 10">1099-18</strain>
    </source>
</reference>
<keyword evidence="6" id="KW-0539">Nucleus</keyword>
<dbReference type="OrthoDB" id="1746530at2759"/>
<dbReference type="PANTHER" id="PTHR15561">
    <property type="entry name" value="CALCITONIN GENE-RELATED PEPTIDE-RECEPTOR COMPONENT PROTEIN"/>
    <property type="match status" value="1"/>
</dbReference>
<feature type="compositionally biased region" description="Basic and acidic residues" evidence="7">
    <location>
        <begin position="333"/>
        <end position="346"/>
    </location>
</feature>
<feature type="region of interest" description="Disordered" evidence="7">
    <location>
        <begin position="309"/>
        <end position="360"/>
    </location>
</feature>
<dbReference type="GeneID" id="27663970"/>
<evidence type="ECO:0000256" key="4">
    <source>
        <dbReference type="ARBA" id="ARBA00022478"/>
    </source>
</evidence>
<evidence type="ECO:0000313" key="9">
    <source>
        <dbReference type="EMBL" id="KJR87036.1"/>
    </source>
</evidence>
<evidence type="ECO:0000256" key="3">
    <source>
        <dbReference type="ARBA" id="ARBA00016672"/>
    </source>
</evidence>
<evidence type="ECO:0000256" key="1">
    <source>
        <dbReference type="ARBA" id="ARBA00004123"/>
    </source>
</evidence>
<dbReference type="GO" id="GO:0005666">
    <property type="term" value="C:RNA polymerase III complex"/>
    <property type="evidence" value="ECO:0007669"/>
    <property type="project" value="InterPro"/>
</dbReference>
<sequence length="360" mass="39392">MKILEAQNALLSNYEVYQFLAERQERLGKQKQNRRRGPGNLETLIHEYFRSPPGPLSQQPVTYSPEAVTTVVERLHRYDLAKGELLMVLNMRPQTPAQLHACIEEVEGRLTEEQQSEILDIVAEVLGHETVGGRRKGPHTLCLHNRARPLALASFWRRGLDSPSANVVDDLWHQLARNGRTLEIHVGAQLLAQIVRLVRVQGTTGVVLAAQIALEAEHEDGQTVAVGEDGADLADPVRLQAGQAGPVADVEAEDDEVGLQTAPVLGAFGVGELEAEGGDARAELEDKRLVGIAQERRCGCLGGRSQASFVPKQRETPVGTVSAAQQRTRTRTHTPDWLDTHDKKVDLPTLSSPSSKIETG</sequence>
<organism evidence="9 10">
    <name type="scientific">Sporothrix schenckii 1099-18</name>
    <dbReference type="NCBI Taxonomy" id="1397361"/>
    <lineage>
        <taxon>Eukaryota</taxon>
        <taxon>Fungi</taxon>
        <taxon>Dikarya</taxon>
        <taxon>Ascomycota</taxon>
        <taxon>Pezizomycotina</taxon>
        <taxon>Sordariomycetes</taxon>
        <taxon>Sordariomycetidae</taxon>
        <taxon>Ophiostomatales</taxon>
        <taxon>Ophiostomataceae</taxon>
        <taxon>Sporothrix</taxon>
    </lineage>
</organism>
<dbReference type="InterPro" id="IPR038324">
    <property type="entry name" value="Rpb4/RPC9_sf"/>
</dbReference>
<feature type="domain" description="RNA polymerase Rpb4/RPC9 core" evidence="8">
    <location>
        <begin position="1"/>
        <end position="129"/>
    </location>
</feature>
<dbReference type="SMART" id="SM00657">
    <property type="entry name" value="RPOL4c"/>
    <property type="match status" value="1"/>
</dbReference>
<dbReference type="InterPro" id="IPR038846">
    <property type="entry name" value="RPC9"/>
</dbReference>
<dbReference type="GO" id="GO:0000166">
    <property type="term" value="F:nucleotide binding"/>
    <property type="evidence" value="ECO:0007669"/>
    <property type="project" value="InterPro"/>
</dbReference>
<comment type="similarity">
    <text evidence="2">Belongs to the eukaryotic RPC9 RNA polymerase subunit family.</text>
</comment>
<comment type="subcellular location">
    <subcellularLocation>
        <location evidence="1">Nucleus</location>
    </subcellularLocation>
</comment>
<evidence type="ECO:0000259" key="8">
    <source>
        <dbReference type="SMART" id="SM00657"/>
    </source>
</evidence>
<dbReference type="VEuPathDB" id="FungiDB:SPSK_01791"/>
<evidence type="ECO:0000256" key="2">
    <source>
        <dbReference type="ARBA" id="ARBA00006898"/>
    </source>
</evidence>
<accession>A0A0F2MFU9</accession>
<evidence type="ECO:0000313" key="10">
    <source>
        <dbReference type="Proteomes" id="UP000033710"/>
    </source>
</evidence>
<name>A0A0F2MFU9_SPOSC</name>
<protein>
    <recommendedName>
        <fullName evidence="3">DNA-directed RNA polymerase III subunit RPC9</fullName>
    </recommendedName>
</protein>
<evidence type="ECO:0000256" key="7">
    <source>
        <dbReference type="SAM" id="MobiDB-lite"/>
    </source>
</evidence>
<comment type="caution">
    <text evidence="9">The sequence shown here is derived from an EMBL/GenBank/DDBJ whole genome shotgun (WGS) entry which is preliminary data.</text>
</comment>